<reference evidence="2 3" key="1">
    <citation type="submission" date="2014-04" db="EMBL/GenBank/DDBJ databases">
        <title>Evolutionary Origins and Diversification of the Mycorrhizal Mutualists.</title>
        <authorList>
            <consortium name="DOE Joint Genome Institute"/>
            <consortium name="Mycorrhizal Genomics Consortium"/>
            <person name="Kohler A."/>
            <person name="Kuo A."/>
            <person name="Nagy L.G."/>
            <person name="Floudas D."/>
            <person name="Copeland A."/>
            <person name="Barry K.W."/>
            <person name="Cichocki N."/>
            <person name="Veneault-Fourrey C."/>
            <person name="LaButti K."/>
            <person name="Lindquist E.A."/>
            <person name="Lipzen A."/>
            <person name="Lundell T."/>
            <person name="Morin E."/>
            <person name="Murat C."/>
            <person name="Riley R."/>
            <person name="Ohm R."/>
            <person name="Sun H."/>
            <person name="Tunlid A."/>
            <person name="Henrissat B."/>
            <person name="Grigoriev I.V."/>
            <person name="Hibbett D.S."/>
            <person name="Martin F."/>
        </authorList>
    </citation>
    <scope>NUCLEOTIDE SEQUENCE [LARGE SCALE GENOMIC DNA]</scope>
    <source>
        <strain evidence="2 3">Koide BX008</strain>
    </source>
</reference>
<accession>A0A0C2XC95</accession>
<dbReference type="EMBL" id="KN818233">
    <property type="protein sequence ID" value="KIL66991.1"/>
    <property type="molecule type" value="Genomic_DNA"/>
</dbReference>
<protein>
    <recommendedName>
        <fullName evidence="4">HNH nuclease domain-containing protein</fullName>
    </recommendedName>
</protein>
<feature type="compositionally biased region" description="Acidic residues" evidence="1">
    <location>
        <begin position="87"/>
        <end position="120"/>
    </location>
</feature>
<dbReference type="Proteomes" id="UP000054549">
    <property type="component" value="Unassembled WGS sequence"/>
</dbReference>
<proteinExistence type="predicted"/>
<feature type="compositionally biased region" description="Polar residues" evidence="1">
    <location>
        <begin position="285"/>
        <end position="297"/>
    </location>
</feature>
<dbReference type="HOGENOM" id="CLU_647173_0_0_1"/>
<feature type="non-terminal residue" evidence="2">
    <location>
        <position position="392"/>
    </location>
</feature>
<keyword evidence="3" id="KW-1185">Reference proteome</keyword>
<sequence>MMWKASALNLNSTQNLITLRADWRLSYDHGDWAFVPAKHILRKILKYKATSFDKPYPGFDPDELHDYVFVPLPSLRRHYILRLTEFDKDEGEGEDDDDDDNEHEDEDECDDEGENESENEDRERRGRRTESGDEQEEGEDSYEQEMVDIEGGNATIHITPFLGFPTLRHHANPFFVIYNALPKLRNHQLQLCTEHHALLMLMTDIEAIWISRIFKAPSSSKLRKRCRPSNDGDDDDARPKCKIRGAAKRGNSKLPGIDQTKTRGTRGRASVNKGKGKAGGPGETTPAQPQESQYLPPSPISQTVKEAQDKFLYDDMSEVAAWAVAVAAAGPPEDTDEAVIWSDEEPVRKPIKNWNRWHKPYKQPEQRAKFCSSDWPMYLWSFCLWLPPYKAS</sequence>
<feature type="compositionally biased region" description="Acidic residues" evidence="1">
    <location>
        <begin position="132"/>
        <end position="143"/>
    </location>
</feature>
<feature type="region of interest" description="Disordered" evidence="1">
    <location>
        <begin position="87"/>
        <end position="143"/>
    </location>
</feature>
<feature type="region of interest" description="Disordered" evidence="1">
    <location>
        <begin position="220"/>
        <end position="297"/>
    </location>
</feature>
<dbReference type="OrthoDB" id="2677843at2759"/>
<gene>
    <name evidence="2" type="ORF">M378DRAFT_159940</name>
</gene>
<feature type="compositionally biased region" description="Basic residues" evidence="1">
    <location>
        <begin position="240"/>
        <end position="251"/>
    </location>
</feature>
<dbReference type="AlphaFoldDB" id="A0A0C2XC95"/>
<evidence type="ECO:0000256" key="1">
    <source>
        <dbReference type="SAM" id="MobiDB-lite"/>
    </source>
</evidence>
<feature type="compositionally biased region" description="Basic and acidic residues" evidence="1">
    <location>
        <begin position="121"/>
        <end position="131"/>
    </location>
</feature>
<dbReference type="InParanoid" id="A0A0C2XC95"/>
<evidence type="ECO:0008006" key="4">
    <source>
        <dbReference type="Google" id="ProtNLM"/>
    </source>
</evidence>
<evidence type="ECO:0000313" key="2">
    <source>
        <dbReference type="EMBL" id="KIL66991.1"/>
    </source>
</evidence>
<name>A0A0C2XC95_AMAMK</name>
<evidence type="ECO:0000313" key="3">
    <source>
        <dbReference type="Proteomes" id="UP000054549"/>
    </source>
</evidence>
<organism evidence="2 3">
    <name type="scientific">Amanita muscaria (strain Koide BX008)</name>
    <dbReference type="NCBI Taxonomy" id="946122"/>
    <lineage>
        <taxon>Eukaryota</taxon>
        <taxon>Fungi</taxon>
        <taxon>Dikarya</taxon>
        <taxon>Basidiomycota</taxon>
        <taxon>Agaricomycotina</taxon>
        <taxon>Agaricomycetes</taxon>
        <taxon>Agaricomycetidae</taxon>
        <taxon>Agaricales</taxon>
        <taxon>Pluteineae</taxon>
        <taxon>Amanitaceae</taxon>
        <taxon>Amanita</taxon>
    </lineage>
</organism>